<gene>
    <name evidence="2" type="ORF">BSTOLATCC_MIC47885</name>
</gene>
<keyword evidence="3" id="KW-1185">Reference proteome</keyword>
<comment type="caution">
    <text evidence="2">The sequence shown here is derived from an EMBL/GenBank/DDBJ whole genome shotgun (WGS) entry which is preliminary data.</text>
</comment>
<evidence type="ECO:0000256" key="1">
    <source>
        <dbReference type="SAM" id="MobiDB-lite"/>
    </source>
</evidence>
<accession>A0AAU9JVA9</accession>
<feature type="compositionally biased region" description="Basic and acidic residues" evidence="1">
    <location>
        <begin position="9"/>
        <end position="19"/>
    </location>
</feature>
<dbReference type="Proteomes" id="UP001162131">
    <property type="component" value="Unassembled WGS sequence"/>
</dbReference>
<organism evidence="2 3">
    <name type="scientific">Blepharisma stoltei</name>
    <dbReference type="NCBI Taxonomy" id="1481888"/>
    <lineage>
        <taxon>Eukaryota</taxon>
        <taxon>Sar</taxon>
        <taxon>Alveolata</taxon>
        <taxon>Ciliophora</taxon>
        <taxon>Postciliodesmatophora</taxon>
        <taxon>Heterotrichea</taxon>
        <taxon>Heterotrichida</taxon>
        <taxon>Blepharismidae</taxon>
        <taxon>Blepharisma</taxon>
    </lineage>
</organism>
<dbReference type="AlphaFoldDB" id="A0AAU9JVA9"/>
<name>A0AAU9JVA9_9CILI</name>
<protein>
    <submittedName>
        <fullName evidence="2">Uncharacterized protein</fullName>
    </submittedName>
</protein>
<feature type="region of interest" description="Disordered" evidence="1">
    <location>
        <begin position="287"/>
        <end position="346"/>
    </location>
</feature>
<reference evidence="2" key="1">
    <citation type="submission" date="2021-09" db="EMBL/GenBank/DDBJ databases">
        <authorList>
            <consortium name="AG Swart"/>
            <person name="Singh M."/>
            <person name="Singh A."/>
            <person name="Seah K."/>
            <person name="Emmerich C."/>
        </authorList>
    </citation>
    <scope>NUCLEOTIDE SEQUENCE</scope>
    <source>
        <strain evidence="2">ATCC30299</strain>
    </source>
</reference>
<evidence type="ECO:0000313" key="3">
    <source>
        <dbReference type="Proteomes" id="UP001162131"/>
    </source>
</evidence>
<sequence length="354" mass="39539">MGNWLGSENKNKNQVEKKPAPQRLNKISQHPYLKPEGLSPYALLMRNRPHKFIDQIILSRNRGSDINTQLKLASSALSPIDKNLCRRINPANVPNTQSLPTKTALNQVKIPEAPMNSSSLHLIAPATSSRNHRQELYTLQNQATAIQSQAKSPTFSINTDSLKSANSTTQSKNQYSVANSFQNQPSTVAIPSPKVSNQSSNLYTSHYSEQVKVEANYSTLTEKYETKSTTNKWPEKSSPMFTVNYPPSDYDSSSNSYISSCRSSVCSDTIQYRPISDLNAAAKKQNIHNYSSERSSPSPNQRRGRGRGRWRGSSIKRESRCHSPKSYKPGKDFSDSSSDSSQSNTYSEFISFIL</sequence>
<evidence type="ECO:0000313" key="2">
    <source>
        <dbReference type="EMBL" id="CAG9329049.1"/>
    </source>
</evidence>
<dbReference type="EMBL" id="CAJZBQ010000047">
    <property type="protein sequence ID" value="CAG9329049.1"/>
    <property type="molecule type" value="Genomic_DNA"/>
</dbReference>
<feature type="region of interest" description="Disordered" evidence="1">
    <location>
        <begin position="150"/>
        <end position="171"/>
    </location>
</feature>
<proteinExistence type="predicted"/>
<feature type="region of interest" description="Disordered" evidence="1">
    <location>
        <begin position="1"/>
        <end position="32"/>
    </location>
</feature>